<dbReference type="AlphaFoldDB" id="A0A8B8P208"/>
<evidence type="ECO:0000256" key="1">
    <source>
        <dbReference type="SAM" id="Phobius"/>
    </source>
</evidence>
<dbReference type="OrthoDB" id="679818at2759"/>
<dbReference type="PANTHER" id="PTHR38364">
    <property type="entry name" value="OSJNBA0022H21.9 PROTEIN"/>
    <property type="match status" value="1"/>
</dbReference>
<dbReference type="RefSeq" id="XP_030528867.1">
    <property type="nucleotide sequence ID" value="XM_030673007.1"/>
</dbReference>
<dbReference type="RefSeq" id="XP_030528866.1">
    <property type="nucleotide sequence ID" value="XM_030673006.1"/>
</dbReference>
<keyword evidence="1" id="KW-0812">Transmembrane</keyword>
<dbReference type="RefSeq" id="XP_048141301.1">
    <property type="nucleotide sequence ID" value="XM_048285344.1"/>
</dbReference>
<sequence>MEETPWEQKLQALTHLLTSPTTNPSLHSQFLVASLVPCYLRWDYPPLLCSQAGPNSDPDDLLLLRWSLSLFLRRLPRLGLPETSWRCKCPYQQPPPAVLAAGVEEARWGDAERREYFRRRLRRRRLGRDVNPLVPILVPNLLLFSLLLWDPFPESRDRRWR</sequence>
<evidence type="ECO:0000313" key="3">
    <source>
        <dbReference type="RefSeq" id="XP_030528866.1"/>
    </source>
</evidence>
<evidence type="ECO:0000313" key="4">
    <source>
        <dbReference type="RefSeq" id="XP_030528867.1"/>
    </source>
</evidence>
<evidence type="ECO:0000313" key="5">
    <source>
        <dbReference type="RefSeq" id="XP_030528868.1"/>
    </source>
</evidence>
<keyword evidence="2" id="KW-1185">Reference proteome</keyword>
<reference evidence="3 4" key="1">
    <citation type="submission" date="2025-04" db="UniProtKB">
        <authorList>
            <consortium name="RefSeq"/>
        </authorList>
    </citation>
    <scope>IDENTIFICATION</scope>
    <source>
        <tissue evidence="6">Leaf</tissue>
    </source>
</reference>
<accession>A0A8B8P208</accession>
<gene>
    <name evidence="3 4 5 6" type="primary">LOC115739762</name>
</gene>
<keyword evidence="1" id="KW-1133">Transmembrane helix</keyword>
<dbReference type="RefSeq" id="XP_030528868.1">
    <property type="nucleotide sequence ID" value="XM_030673008.1"/>
</dbReference>
<keyword evidence="1" id="KW-0472">Membrane</keyword>
<name>A0A8B8P208_9MYRT</name>
<evidence type="ECO:0000313" key="6">
    <source>
        <dbReference type="RefSeq" id="XP_048141301.1"/>
    </source>
</evidence>
<evidence type="ECO:0000313" key="2">
    <source>
        <dbReference type="Proteomes" id="UP000827889"/>
    </source>
</evidence>
<dbReference type="GeneID" id="115739762"/>
<dbReference type="PANTHER" id="PTHR38364:SF1">
    <property type="entry name" value="OS04G0475300 PROTEIN"/>
    <property type="match status" value="1"/>
</dbReference>
<dbReference type="Proteomes" id="UP000827889">
    <property type="component" value="Chromosome 9"/>
</dbReference>
<protein>
    <submittedName>
        <fullName evidence="3 4 6">Uncharacterized protein LOC115739762</fullName>
    </submittedName>
</protein>
<organism evidence="2 4">
    <name type="scientific">Rhodamnia argentea</name>
    <dbReference type="NCBI Taxonomy" id="178133"/>
    <lineage>
        <taxon>Eukaryota</taxon>
        <taxon>Viridiplantae</taxon>
        <taxon>Streptophyta</taxon>
        <taxon>Embryophyta</taxon>
        <taxon>Tracheophyta</taxon>
        <taxon>Spermatophyta</taxon>
        <taxon>Magnoliopsida</taxon>
        <taxon>eudicotyledons</taxon>
        <taxon>Gunneridae</taxon>
        <taxon>Pentapetalae</taxon>
        <taxon>rosids</taxon>
        <taxon>malvids</taxon>
        <taxon>Myrtales</taxon>
        <taxon>Myrtaceae</taxon>
        <taxon>Myrtoideae</taxon>
        <taxon>Myrteae</taxon>
        <taxon>Australasian group</taxon>
        <taxon>Rhodamnia</taxon>
    </lineage>
</organism>
<dbReference type="KEGG" id="rarg:115739762"/>
<feature type="transmembrane region" description="Helical" evidence="1">
    <location>
        <begin position="130"/>
        <end position="149"/>
    </location>
</feature>
<proteinExistence type="predicted"/>